<accession>A0A917G6S2</accession>
<dbReference type="SUPFAM" id="SSF51905">
    <property type="entry name" value="FAD/NAD(P)-binding domain"/>
    <property type="match status" value="1"/>
</dbReference>
<dbReference type="PANTHER" id="PTHR10668">
    <property type="entry name" value="PHYTOENE DEHYDROGENASE"/>
    <property type="match status" value="1"/>
</dbReference>
<reference evidence="1" key="2">
    <citation type="submission" date="2020-09" db="EMBL/GenBank/DDBJ databases">
        <authorList>
            <person name="Sun Q."/>
            <person name="Sedlacek I."/>
        </authorList>
    </citation>
    <scope>NUCLEOTIDE SEQUENCE</scope>
    <source>
        <strain evidence="1">CCM 7905</strain>
    </source>
</reference>
<dbReference type="AlphaFoldDB" id="A0A917G6S2"/>
<dbReference type="PANTHER" id="PTHR10668:SF105">
    <property type="entry name" value="DEHYDROGENASE-RELATED"/>
    <property type="match status" value="1"/>
</dbReference>
<name>A0A917G6S2_9NOCA</name>
<dbReference type="Proteomes" id="UP000654257">
    <property type="component" value="Unassembled WGS sequence"/>
</dbReference>
<evidence type="ECO:0000313" key="2">
    <source>
        <dbReference type="Proteomes" id="UP000654257"/>
    </source>
</evidence>
<gene>
    <name evidence="1" type="ORF">GCM10007304_44200</name>
</gene>
<dbReference type="RefSeq" id="WP_188547090.1">
    <property type="nucleotide sequence ID" value="NZ_BMCU01000006.1"/>
</dbReference>
<sequence>MVTTVDAVVIGAGPNGLVAANLLADEGWDVLVLEAAATPGGAVRTAEIAAPGFRADVCSAFYPLFAASPVMAGLRLEDHGLNMIHAPDVLAHVFADDRVALLSRDADRTAASLGTFASSDVDAWHDQIALWDRVGDDLLAALLRPFPPIRGAAHLLRSLGGADAIRLVRRFVQPARRFGNEVFAGEGARTLITGNAIHSGLGPDDAASAVFGWLLTMLGQTVGYPVSEGGADGIVTAMIRRLEARGGRVACGREVTDVIVESGMAVGVRDRTGETVLARKAVLADVPAPILLSRLVGEEHLPSRLVADLRNFEWDDGTIKVDWALDAPLPWTNPDAAGAGTVHLGADTDGLAVSTTQMRNGSVPTDPFLLMGQMTTSDPTRSPAGTEALWAYTHVPNGKNWGRDELERFGDVVQSAIERHAPGFTGNIRARTIQGPSDLEGLDPSLVGGAISQGVTSIHQELFFRPVPGLGRADMPVDRLYLAGASAHPGGALHGAPGANAARAALSRNGTFGRIYRAGVGSAHRILYRPARGPGI</sequence>
<proteinExistence type="predicted"/>
<reference evidence="1" key="1">
    <citation type="journal article" date="2014" name="Int. J. Syst. Evol. Microbiol.">
        <title>Complete genome sequence of Corynebacterium casei LMG S-19264T (=DSM 44701T), isolated from a smear-ripened cheese.</title>
        <authorList>
            <consortium name="US DOE Joint Genome Institute (JGI-PGF)"/>
            <person name="Walter F."/>
            <person name="Albersmeier A."/>
            <person name="Kalinowski J."/>
            <person name="Ruckert C."/>
        </authorList>
    </citation>
    <scope>NUCLEOTIDE SEQUENCE</scope>
    <source>
        <strain evidence="1">CCM 7905</strain>
    </source>
</reference>
<organism evidence="1 2">
    <name type="scientific">Rhodococcoides trifolii</name>
    <dbReference type="NCBI Taxonomy" id="908250"/>
    <lineage>
        <taxon>Bacteria</taxon>
        <taxon>Bacillati</taxon>
        <taxon>Actinomycetota</taxon>
        <taxon>Actinomycetes</taxon>
        <taxon>Mycobacteriales</taxon>
        <taxon>Nocardiaceae</taxon>
        <taxon>Rhodococcoides</taxon>
    </lineage>
</organism>
<protein>
    <submittedName>
        <fullName evidence="1">FAD-dependent oxidoreductase</fullName>
    </submittedName>
</protein>
<dbReference type="InterPro" id="IPR036188">
    <property type="entry name" value="FAD/NAD-bd_sf"/>
</dbReference>
<dbReference type="Gene3D" id="3.50.50.60">
    <property type="entry name" value="FAD/NAD(P)-binding domain"/>
    <property type="match status" value="2"/>
</dbReference>
<evidence type="ECO:0000313" key="1">
    <source>
        <dbReference type="EMBL" id="GGG25500.1"/>
    </source>
</evidence>
<dbReference type="Pfam" id="PF13450">
    <property type="entry name" value="NAD_binding_8"/>
    <property type="match status" value="1"/>
</dbReference>
<dbReference type="EMBL" id="BMCU01000006">
    <property type="protein sequence ID" value="GGG25500.1"/>
    <property type="molecule type" value="Genomic_DNA"/>
</dbReference>
<comment type="caution">
    <text evidence="1">The sequence shown here is derived from an EMBL/GenBank/DDBJ whole genome shotgun (WGS) entry which is preliminary data.</text>
</comment>
<keyword evidence="2" id="KW-1185">Reference proteome</keyword>